<proteinExistence type="predicted"/>
<evidence type="ECO:0000313" key="2">
    <source>
        <dbReference type="EMBL" id="KAL3658793.1"/>
    </source>
</evidence>
<organism evidence="2 3">
    <name type="scientific">Phytophthora oleae</name>
    <dbReference type="NCBI Taxonomy" id="2107226"/>
    <lineage>
        <taxon>Eukaryota</taxon>
        <taxon>Sar</taxon>
        <taxon>Stramenopiles</taxon>
        <taxon>Oomycota</taxon>
        <taxon>Peronosporomycetes</taxon>
        <taxon>Peronosporales</taxon>
        <taxon>Peronosporaceae</taxon>
        <taxon>Phytophthora</taxon>
    </lineage>
</organism>
<reference evidence="2 3" key="1">
    <citation type="submission" date="2024-09" db="EMBL/GenBank/DDBJ databases">
        <title>Genome sequencing and assembly of Phytophthora oleae, isolate VK10A, causative agent of rot of olive drupes.</title>
        <authorList>
            <person name="Conti Taguali S."/>
            <person name="Riolo M."/>
            <person name="La Spada F."/>
            <person name="Cacciola S.O."/>
            <person name="Dionisio G."/>
        </authorList>
    </citation>
    <scope>NUCLEOTIDE SEQUENCE [LARGE SCALE GENOMIC DNA]</scope>
    <source>
        <strain evidence="2 3">VK10A</strain>
    </source>
</reference>
<dbReference type="EMBL" id="JBIMZQ010000051">
    <property type="protein sequence ID" value="KAL3658793.1"/>
    <property type="molecule type" value="Genomic_DNA"/>
</dbReference>
<evidence type="ECO:0000256" key="1">
    <source>
        <dbReference type="SAM" id="MobiDB-lite"/>
    </source>
</evidence>
<dbReference type="Proteomes" id="UP001632037">
    <property type="component" value="Unassembled WGS sequence"/>
</dbReference>
<comment type="caution">
    <text evidence="2">The sequence shown here is derived from an EMBL/GenBank/DDBJ whole genome shotgun (WGS) entry which is preliminary data.</text>
</comment>
<keyword evidence="3" id="KW-1185">Reference proteome</keyword>
<protein>
    <submittedName>
        <fullName evidence="2">Uncharacterized protein</fullName>
    </submittedName>
</protein>
<sequence>MAESSAMASSLALQPARSMLGPNTAATPPGDEAGQLQAQHMNSDGVQLVRRNHQVSVQEDILVHHQNDFMMRSIGDALRR</sequence>
<feature type="compositionally biased region" description="Low complexity" evidence="1">
    <location>
        <begin position="1"/>
        <end position="13"/>
    </location>
</feature>
<accession>A0ABD3EWF7</accession>
<evidence type="ECO:0000313" key="3">
    <source>
        <dbReference type="Proteomes" id="UP001632037"/>
    </source>
</evidence>
<name>A0ABD3EWF7_9STRA</name>
<feature type="region of interest" description="Disordered" evidence="1">
    <location>
        <begin position="1"/>
        <end position="43"/>
    </location>
</feature>
<dbReference type="AlphaFoldDB" id="A0ABD3EWF7"/>
<gene>
    <name evidence="2" type="ORF">V7S43_016161</name>
</gene>